<keyword evidence="1" id="KW-0472">Membrane</keyword>
<evidence type="ECO:0000256" key="1">
    <source>
        <dbReference type="SAM" id="Phobius"/>
    </source>
</evidence>
<organism evidence="2">
    <name type="scientific">Clastoptera arizonana</name>
    <name type="common">Arizona spittle bug</name>
    <dbReference type="NCBI Taxonomy" id="38151"/>
    <lineage>
        <taxon>Eukaryota</taxon>
        <taxon>Metazoa</taxon>
        <taxon>Ecdysozoa</taxon>
        <taxon>Arthropoda</taxon>
        <taxon>Hexapoda</taxon>
        <taxon>Insecta</taxon>
        <taxon>Pterygota</taxon>
        <taxon>Neoptera</taxon>
        <taxon>Paraneoptera</taxon>
        <taxon>Hemiptera</taxon>
        <taxon>Auchenorrhyncha</taxon>
        <taxon>Cercopoidea</taxon>
        <taxon>Clastopteridae</taxon>
        <taxon>Clastoptera</taxon>
    </lineage>
</organism>
<feature type="transmembrane region" description="Helical" evidence="1">
    <location>
        <begin position="31"/>
        <end position="52"/>
    </location>
</feature>
<evidence type="ECO:0000313" key="2">
    <source>
        <dbReference type="EMBL" id="JAS28779.1"/>
    </source>
</evidence>
<feature type="transmembrane region" description="Helical" evidence="1">
    <location>
        <begin position="58"/>
        <end position="81"/>
    </location>
</feature>
<gene>
    <name evidence="2" type="ORF">g.1358</name>
</gene>
<proteinExistence type="predicted"/>
<reference evidence="2" key="1">
    <citation type="submission" date="2015-12" db="EMBL/GenBank/DDBJ databases">
        <title>De novo transcriptome assembly of four potential Pierce s Disease insect vectors from Arizona vineyards.</title>
        <authorList>
            <person name="Tassone E.E."/>
        </authorList>
    </citation>
    <scope>NUCLEOTIDE SEQUENCE</scope>
</reference>
<keyword evidence="1" id="KW-1133">Transmembrane helix</keyword>
<dbReference type="AlphaFoldDB" id="A0A1B6DT18"/>
<dbReference type="EMBL" id="GEDC01008519">
    <property type="protein sequence ID" value="JAS28779.1"/>
    <property type="molecule type" value="Transcribed_RNA"/>
</dbReference>
<keyword evidence="1" id="KW-0812">Transmembrane</keyword>
<feature type="non-terminal residue" evidence="2">
    <location>
        <position position="1"/>
    </location>
</feature>
<protein>
    <submittedName>
        <fullName evidence="2">Uncharacterized protein</fullName>
    </submittedName>
</protein>
<feature type="non-terminal residue" evidence="2">
    <location>
        <position position="129"/>
    </location>
</feature>
<name>A0A1B6DT18_9HEMI</name>
<sequence>DEHHFKANTEDQIRYESSTHQTFTLDRINKYMVAFVVLDVFYVSAAWALVHFGFKNTAWISCLYAYVSLLSAVNIQLWVAIAKVGEIASDDIIKGMKQRMATNVSYEDIQAFRLLWLRLSDLVTTTASA</sequence>
<accession>A0A1B6DT18</accession>